<dbReference type="EMBL" id="CAMAPF010000929">
    <property type="protein sequence ID" value="CAH9123085.1"/>
    <property type="molecule type" value="Genomic_DNA"/>
</dbReference>
<sequence length="11" mass="1271">MCIFMSVGVQR</sequence>
<reference evidence="1" key="1">
    <citation type="submission" date="2022-07" db="EMBL/GenBank/DDBJ databases">
        <authorList>
            <person name="Macas J."/>
            <person name="Novak P."/>
            <person name="Neumann P."/>
        </authorList>
    </citation>
    <scope>NUCLEOTIDE SEQUENCE</scope>
</reference>
<evidence type="ECO:0000313" key="1">
    <source>
        <dbReference type="EMBL" id="CAH9123085.1"/>
    </source>
</evidence>
<evidence type="ECO:0000313" key="2">
    <source>
        <dbReference type="Proteomes" id="UP001152523"/>
    </source>
</evidence>
<comment type="caution">
    <text evidence="1">The sequence shown here is derived from an EMBL/GenBank/DDBJ whole genome shotgun (WGS) entry which is preliminary data.</text>
</comment>
<keyword evidence="2" id="KW-1185">Reference proteome</keyword>
<proteinExistence type="predicted"/>
<gene>
    <name evidence="1" type="ORF">CEPIT_LOCUS24940</name>
</gene>
<protein>
    <submittedName>
        <fullName evidence="1">Uncharacterized protein</fullName>
    </submittedName>
</protein>
<accession>A0AAV0EGF8</accession>
<organism evidence="1 2">
    <name type="scientific">Cuscuta epithymum</name>
    <dbReference type="NCBI Taxonomy" id="186058"/>
    <lineage>
        <taxon>Eukaryota</taxon>
        <taxon>Viridiplantae</taxon>
        <taxon>Streptophyta</taxon>
        <taxon>Embryophyta</taxon>
        <taxon>Tracheophyta</taxon>
        <taxon>Spermatophyta</taxon>
        <taxon>Magnoliopsida</taxon>
        <taxon>eudicotyledons</taxon>
        <taxon>Gunneridae</taxon>
        <taxon>Pentapetalae</taxon>
        <taxon>asterids</taxon>
        <taxon>lamiids</taxon>
        <taxon>Solanales</taxon>
        <taxon>Convolvulaceae</taxon>
        <taxon>Cuscuteae</taxon>
        <taxon>Cuscuta</taxon>
        <taxon>Cuscuta subgen. Cuscuta</taxon>
    </lineage>
</organism>
<name>A0AAV0EGF8_9ASTE</name>
<dbReference type="Proteomes" id="UP001152523">
    <property type="component" value="Unassembled WGS sequence"/>
</dbReference>